<dbReference type="Gene3D" id="2.60.40.10">
    <property type="entry name" value="Immunoglobulins"/>
    <property type="match status" value="4"/>
</dbReference>
<comment type="caution">
    <text evidence="6">The sequence shown here is derived from an EMBL/GenBank/DDBJ whole genome shotgun (WGS) entry which is preliminary data.</text>
</comment>
<sequence length="479" mass="48524">MRKLVVPAVVLTVLAGAVGTAAAAAGPVPPAPADLTGSVANTGIALSWRQPAGGPAVASFRVYEGGAVVRRTATTSAPMQYIGVNTTHTYTVTAVSPAGVESAPSAPFTGTTWTPGMAPQCDEPAPLTVFDVTSSGLSVRWSVGRSSPQLALTVNGRDYGVVPGTSLRVGGLSPDTAYGITLRRVNCDSRDPAVGFATTRTLPGATNTAAAPRNLAVTAQADRSIGLAWSGPTDGSYVHQYAVYDGAYRVATTWTPSATVAGLFHNTVHRFTVAALDVAGNESEHSTVLSPSTAQCPTGPPAPAAVTATAVSASTLRLDWTLESTAGSYTVLDGDSPVATVTDPAAVLTGLAPASQHSLRVVGSLPGCPDTPASAPLAVTTLAGPAGRPAAPLGFHAGQPTIAYAYDADVPLSWTPSAGLAYRLYDGATVVGTYQGSAVTLRTRGAERHQYRLTAVDANGDESPATAPVEVITPFLVAP</sequence>
<keyword evidence="1" id="KW-0677">Repeat</keyword>
<keyword evidence="3" id="KW-0119">Carbohydrate metabolism</keyword>
<keyword evidence="3" id="KW-0624">Polysaccharide degradation</keyword>
<keyword evidence="2" id="KW-0378">Hydrolase</keyword>
<protein>
    <recommendedName>
        <fullName evidence="5">Fibronectin type-III domain-containing protein</fullName>
    </recommendedName>
</protein>
<dbReference type="InterPro" id="IPR050991">
    <property type="entry name" value="ECM_Regulatory_Proteins"/>
</dbReference>
<name>A0ABN3I7F1_9ACTN</name>
<dbReference type="InterPro" id="IPR036116">
    <property type="entry name" value="FN3_sf"/>
</dbReference>
<reference evidence="6 7" key="1">
    <citation type="journal article" date="2019" name="Int. J. Syst. Evol. Microbiol.">
        <title>The Global Catalogue of Microorganisms (GCM) 10K type strain sequencing project: providing services to taxonomists for standard genome sequencing and annotation.</title>
        <authorList>
            <consortium name="The Broad Institute Genomics Platform"/>
            <consortium name="The Broad Institute Genome Sequencing Center for Infectious Disease"/>
            <person name="Wu L."/>
            <person name="Ma J."/>
        </authorList>
    </citation>
    <scope>NUCLEOTIDE SEQUENCE [LARGE SCALE GENOMIC DNA]</scope>
    <source>
        <strain evidence="6 7">JCM 3272</strain>
    </source>
</reference>
<dbReference type="PROSITE" id="PS50853">
    <property type="entry name" value="FN3"/>
    <property type="match status" value="1"/>
</dbReference>
<evidence type="ECO:0000256" key="2">
    <source>
        <dbReference type="ARBA" id="ARBA00023295"/>
    </source>
</evidence>
<accession>A0ABN3I7F1</accession>
<dbReference type="SUPFAM" id="SSF49265">
    <property type="entry name" value="Fibronectin type III"/>
    <property type="match status" value="3"/>
</dbReference>
<evidence type="ECO:0000256" key="4">
    <source>
        <dbReference type="SAM" id="SignalP"/>
    </source>
</evidence>
<dbReference type="PANTHER" id="PTHR46708:SF2">
    <property type="entry name" value="FIBRONECTIN TYPE-III DOMAIN-CONTAINING PROTEIN"/>
    <property type="match status" value="1"/>
</dbReference>
<proteinExistence type="predicted"/>
<dbReference type="RefSeq" id="WP_344621016.1">
    <property type="nucleotide sequence ID" value="NZ_BAAARV010000145.1"/>
</dbReference>
<gene>
    <name evidence="6" type="ORF">GCM10010170_112300</name>
</gene>
<keyword evidence="4" id="KW-0732">Signal</keyword>
<evidence type="ECO:0000313" key="7">
    <source>
        <dbReference type="Proteomes" id="UP001501444"/>
    </source>
</evidence>
<feature type="chain" id="PRO_5045627688" description="Fibronectin type-III domain-containing protein" evidence="4">
    <location>
        <begin position="24"/>
        <end position="479"/>
    </location>
</feature>
<feature type="signal peptide" evidence="4">
    <location>
        <begin position="1"/>
        <end position="23"/>
    </location>
</feature>
<dbReference type="InterPro" id="IPR003961">
    <property type="entry name" value="FN3_dom"/>
</dbReference>
<dbReference type="SMART" id="SM00060">
    <property type="entry name" value="FN3"/>
    <property type="match status" value="4"/>
</dbReference>
<dbReference type="Proteomes" id="UP001501444">
    <property type="component" value="Unassembled WGS sequence"/>
</dbReference>
<evidence type="ECO:0000256" key="1">
    <source>
        <dbReference type="ARBA" id="ARBA00022737"/>
    </source>
</evidence>
<evidence type="ECO:0000313" key="6">
    <source>
        <dbReference type="EMBL" id="GAA2396466.1"/>
    </source>
</evidence>
<dbReference type="CDD" id="cd00063">
    <property type="entry name" value="FN3"/>
    <property type="match status" value="1"/>
</dbReference>
<dbReference type="EMBL" id="BAAARV010000145">
    <property type="protein sequence ID" value="GAA2396466.1"/>
    <property type="molecule type" value="Genomic_DNA"/>
</dbReference>
<evidence type="ECO:0000259" key="5">
    <source>
        <dbReference type="PROSITE" id="PS50853"/>
    </source>
</evidence>
<dbReference type="InterPro" id="IPR013783">
    <property type="entry name" value="Ig-like_fold"/>
</dbReference>
<dbReference type="PANTHER" id="PTHR46708">
    <property type="entry name" value="TENASCIN"/>
    <property type="match status" value="1"/>
</dbReference>
<feature type="domain" description="Fibronectin type-III" evidence="5">
    <location>
        <begin position="211"/>
        <end position="296"/>
    </location>
</feature>
<organism evidence="6 7">
    <name type="scientific">Dactylosporangium salmoneum</name>
    <dbReference type="NCBI Taxonomy" id="53361"/>
    <lineage>
        <taxon>Bacteria</taxon>
        <taxon>Bacillati</taxon>
        <taxon>Actinomycetota</taxon>
        <taxon>Actinomycetes</taxon>
        <taxon>Micromonosporales</taxon>
        <taxon>Micromonosporaceae</taxon>
        <taxon>Dactylosporangium</taxon>
    </lineage>
</organism>
<evidence type="ECO:0000256" key="3">
    <source>
        <dbReference type="ARBA" id="ARBA00023326"/>
    </source>
</evidence>
<keyword evidence="7" id="KW-1185">Reference proteome</keyword>
<keyword evidence="2" id="KW-0326">Glycosidase</keyword>